<keyword evidence="11" id="KW-1185">Reference proteome</keyword>
<dbReference type="InterPro" id="IPR003660">
    <property type="entry name" value="HAMP_dom"/>
</dbReference>
<dbReference type="Gene3D" id="6.10.340.10">
    <property type="match status" value="1"/>
</dbReference>
<dbReference type="SUPFAM" id="SSF55874">
    <property type="entry name" value="ATPase domain of HSP90 chaperone/DNA topoisomerase II/histidine kinase"/>
    <property type="match status" value="1"/>
</dbReference>
<comment type="subcellular location">
    <subcellularLocation>
        <location evidence="2">Membrane</location>
    </subcellularLocation>
</comment>
<dbReference type="InterPro" id="IPR036097">
    <property type="entry name" value="HisK_dim/P_sf"/>
</dbReference>
<dbReference type="Pfam" id="PF00512">
    <property type="entry name" value="HisKA"/>
    <property type="match status" value="1"/>
</dbReference>
<sequence length="495" mass="55335">MGIKAKLKLIGLLPLVMAVVFSLTFYRGQDRLDILRERAQLAEEMLEELRQLQQVSRRFVESRVNSGRRKGYRLLEDLDLQMLALKASASAPGLVTLLSEMERRLILIRIHFMNLDGLSVPALRQLDDPQSREVASRLFRSISELQPFAQRLHRLSYAAATAYSDQLWVTELWLFGGSAVVVLLLTHPMLKRVGAAIHTLSAETKKVGRGGVPEGLVLAGEDEFAQLGKDFNRMLHRLAEAEQAREQRARELEDAVKDLENFSYSVSHDLRAPLRAIDGFIGILQEDYGPSFDDEGRRLFAVVSDNAKRMEQLIDDILSLSRAGRLELEQLEIDMNGLVDEVWATLSEERSGRSVRFICGDLGRAACDPRAIRQVWQNLLANAVKFTWGRDPAVIEVSAERLPGAIRYCVTDNGAGFDPAYSSKLFGLFLRLHSVDEFEGTGVGLAIVKRFVEKHHGHVEATGAVGEGAAFSFTLPTVPTDRSQEQQYGQSRLHG</sequence>
<dbReference type="Proteomes" id="UP000483379">
    <property type="component" value="Unassembled WGS sequence"/>
</dbReference>
<evidence type="ECO:0000256" key="3">
    <source>
        <dbReference type="ARBA" id="ARBA00012438"/>
    </source>
</evidence>
<dbReference type="SMART" id="SM00304">
    <property type="entry name" value="HAMP"/>
    <property type="match status" value="1"/>
</dbReference>
<dbReference type="GO" id="GO:0007234">
    <property type="term" value="P:osmosensory signaling via phosphorelay pathway"/>
    <property type="evidence" value="ECO:0007669"/>
    <property type="project" value="TreeGrafter"/>
</dbReference>
<evidence type="ECO:0000313" key="10">
    <source>
        <dbReference type="EMBL" id="NEV62461.1"/>
    </source>
</evidence>
<dbReference type="EMBL" id="JAAIJQ010000028">
    <property type="protein sequence ID" value="NEV62461.1"/>
    <property type="molecule type" value="Genomic_DNA"/>
</dbReference>
<keyword evidence="7" id="KW-0472">Membrane</keyword>
<dbReference type="InterPro" id="IPR050351">
    <property type="entry name" value="BphY/WalK/GraS-like"/>
</dbReference>
<keyword evidence="6 10" id="KW-0418">Kinase</keyword>
<dbReference type="InterPro" id="IPR004358">
    <property type="entry name" value="Sig_transdc_His_kin-like_C"/>
</dbReference>
<keyword evidence="7" id="KW-0812">Transmembrane</keyword>
<dbReference type="SMART" id="SM00387">
    <property type="entry name" value="HATPase_c"/>
    <property type="match status" value="1"/>
</dbReference>
<evidence type="ECO:0000256" key="7">
    <source>
        <dbReference type="SAM" id="Phobius"/>
    </source>
</evidence>
<proteinExistence type="predicted"/>
<protein>
    <recommendedName>
        <fullName evidence="3">histidine kinase</fullName>
        <ecNumber evidence="3">2.7.13.3</ecNumber>
    </recommendedName>
</protein>
<keyword evidence="7" id="KW-1133">Transmembrane helix</keyword>
<dbReference type="AlphaFoldDB" id="A0A6M0JZH0"/>
<evidence type="ECO:0000256" key="5">
    <source>
        <dbReference type="ARBA" id="ARBA00022679"/>
    </source>
</evidence>
<feature type="domain" description="HAMP" evidence="9">
    <location>
        <begin position="191"/>
        <end position="243"/>
    </location>
</feature>
<dbReference type="SMART" id="SM00388">
    <property type="entry name" value="HisKA"/>
    <property type="match status" value="1"/>
</dbReference>
<evidence type="ECO:0000259" key="8">
    <source>
        <dbReference type="PROSITE" id="PS50109"/>
    </source>
</evidence>
<organism evidence="10 11">
    <name type="scientific">Thiorhodococcus minor</name>
    <dbReference type="NCBI Taxonomy" id="57489"/>
    <lineage>
        <taxon>Bacteria</taxon>
        <taxon>Pseudomonadati</taxon>
        <taxon>Pseudomonadota</taxon>
        <taxon>Gammaproteobacteria</taxon>
        <taxon>Chromatiales</taxon>
        <taxon>Chromatiaceae</taxon>
        <taxon>Thiorhodococcus</taxon>
    </lineage>
</organism>
<dbReference type="CDD" id="cd00082">
    <property type="entry name" value="HisKA"/>
    <property type="match status" value="1"/>
</dbReference>
<dbReference type="GO" id="GO:0000155">
    <property type="term" value="F:phosphorelay sensor kinase activity"/>
    <property type="evidence" value="ECO:0007669"/>
    <property type="project" value="InterPro"/>
</dbReference>
<dbReference type="GO" id="GO:0005886">
    <property type="term" value="C:plasma membrane"/>
    <property type="evidence" value="ECO:0007669"/>
    <property type="project" value="UniProtKB-ARBA"/>
</dbReference>
<dbReference type="InterPro" id="IPR003661">
    <property type="entry name" value="HisK_dim/P_dom"/>
</dbReference>
<dbReference type="InterPro" id="IPR005467">
    <property type="entry name" value="His_kinase_dom"/>
</dbReference>
<dbReference type="PROSITE" id="PS50109">
    <property type="entry name" value="HIS_KIN"/>
    <property type="match status" value="1"/>
</dbReference>
<dbReference type="GO" id="GO:0030295">
    <property type="term" value="F:protein kinase activator activity"/>
    <property type="evidence" value="ECO:0007669"/>
    <property type="project" value="TreeGrafter"/>
</dbReference>
<dbReference type="Gene3D" id="1.10.287.130">
    <property type="match status" value="1"/>
</dbReference>
<dbReference type="InterPro" id="IPR036890">
    <property type="entry name" value="HATPase_C_sf"/>
</dbReference>
<dbReference type="CDD" id="cd06225">
    <property type="entry name" value="HAMP"/>
    <property type="match status" value="1"/>
</dbReference>
<dbReference type="Pfam" id="PF02518">
    <property type="entry name" value="HATPase_c"/>
    <property type="match status" value="1"/>
</dbReference>
<dbReference type="GO" id="GO:0000156">
    <property type="term" value="F:phosphorelay response regulator activity"/>
    <property type="evidence" value="ECO:0007669"/>
    <property type="project" value="TreeGrafter"/>
</dbReference>
<evidence type="ECO:0000256" key="2">
    <source>
        <dbReference type="ARBA" id="ARBA00004370"/>
    </source>
</evidence>
<dbReference type="PRINTS" id="PR00344">
    <property type="entry name" value="BCTRLSENSOR"/>
</dbReference>
<dbReference type="Gene3D" id="3.30.565.10">
    <property type="entry name" value="Histidine kinase-like ATPase, C-terminal domain"/>
    <property type="match status" value="1"/>
</dbReference>
<keyword evidence="5" id="KW-0808">Transferase</keyword>
<comment type="caution">
    <text evidence="10">The sequence shown here is derived from an EMBL/GenBank/DDBJ whole genome shotgun (WGS) entry which is preliminary data.</text>
</comment>
<name>A0A6M0JZH0_9GAMM</name>
<evidence type="ECO:0000313" key="11">
    <source>
        <dbReference type="Proteomes" id="UP000483379"/>
    </source>
</evidence>
<dbReference type="PANTHER" id="PTHR42878">
    <property type="entry name" value="TWO-COMPONENT HISTIDINE KINASE"/>
    <property type="match status" value="1"/>
</dbReference>
<comment type="catalytic activity">
    <reaction evidence="1">
        <text>ATP + protein L-histidine = ADP + protein N-phospho-L-histidine.</text>
        <dbReference type="EC" id="2.7.13.3"/>
    </reaction>
</comment>
<evidence type="ECO:0000256" key="4">
    <source>
        <dbReference type="ARBA" id="ARBA00022553"/>
    </source>
</evidence>
<dbReference type="PROSITE" id="PS50885">
    <property type="entry name" value="HAMP"/>
    <property type="match status" value="1"/>
</dbReference>
<reference evidence="10 11" key="1">
    <citation type="submission" date="2020-02" db="EMBL/GenBank/DDBJ databases">
        <title>Genome sequences of Thiorhodococcus mannitoliphagus and Thiorhodococcus minor, purple sulfur photosynthetic bacteria in the gammaproteobacterial family, Chromatiaceae.</title>
        <authorList>
            <person name="Aviles F.A."/>
            <person name="Meyer T.E."/>
            <person name="Kyndt J.A."/>
        </authorList>
    </citation>
    <scope>NUCLEOTIDE SEQUENCE [LARGE SCALE GENOMIC DNA]</scope>
    <source>
        <strain evidence="10 11">DSM 11518</strain>
    </source>
</reference>
<evidence type="ECO:0000256" key="1">
    <source>
        <dbReference type="ARBA" id="ARBA00000085"/>
    </source>
</evidence>
<accession>A0A6M0JZH0</accession>
<feature type="transmembrane region" description="Helical" evidence="7">
    <location>
        <begin position="7"/>
        <end position="26"/>
    </location>
</feature>
<dbReference type="InterPro" id="IPR003594">
    <property type="entry name" value="HATPase_dom"/>
</dbReference>
<feature type="domain" description="Histidine kinase" evidence="8">
    <location>
        <begin position="265"/>
        <end position="479"/>
    </location>
</feature>
<dbReference type="FunFam" id="3.30.565.10:FF:000006">
    <property type="entry name" value="Sensor histidine kinase WalK"/>
    <property type="match status" value="1"/>
</dbReference>
<evidence type="ECO:0000256" key="6">
    <source>
        <dbReference type="ARBA" id="ARBA00022777"/>
    </source>
</evidence>
<dbReference type="EC" id="2.7.13.3" evidence="3"/>
<evidence type="ECO:0000259" key="9">
    <source>
        <dbReference type="PROSITE" id="PS50885"/>
    </source>
</evidence>
<gene>
    <name evidence="10" type="ORF">G3446_11260</name>
</gene>
<keyword evidence="4" id="KW-0597">Phosphoprotein</keyword>
<dbReference type="SUPFAM" id="SSF47384">
    <property type="entry name" value="Homodimeric domain of signal transducing histidine kinase"/>
    <property type="match status" value="1"/>
</dbReference>
<dbReference type="PANTHER" id="PTHR42878:SF15">
    <property type="entry name" value="BACTERIOPHYTOCHROME"/>
    <property type="match status" value="1"/>
</dbReference>